<dbReference type="InterPro" id="IPR014762">
    <property type="entry name" value="DNA_mismatch_repair_CS"/>
</dbReference>
<dbReference type="Pfam" id="PF13589">
    <property type="entry name" value="HATPase_c_3"/>
    <property type="match status" value="1"/>
</dbReference>
<dbReference type="FunFam" id="3.30.565.10:FF:000003">
    <property type="entry name" value="DNA mismatch repair endonuclease MutL"/>
    <property type="match status" value="1"/>
</dbReference>
<reference evidence="6" key="1">
    <citation type="submission" date="2018-05" db="EMBL/GenBank/DDBJ databases">
        <authorList>
            <person name="Lanie J.A."/>
            <person name="Ng W.-L."/>
            <person name="Kazmierczak K.M."/>
            <person name="Andrzejewski T.M."/>
            <person name="Davidsen T.M."/>
            <person name="Wayne K.J."/>
            <person name="Tettelin H."/>
            <person name="Glass J.I."/>
            <person name="Rusch D."/>
            <person name="Podicherti R."/>
            <person name="Tsui H.-C.T."/>
            <person name="Winkler M.E."/>
        </authorList>
    </citation>
    <scope>NUCLEOTIDE SEQUENCE</scope>
</reference>
<dbReference type="InterPro" id="IPR020568">
    <property type="entry name" value="Ribosomal_Su5_D2-typ_SF"/>
</dbReference>
<dbReference type="GO" id="GO:0030983">
    <property type="term" value="F:mismatched DNA binding"/>
    <property type="evidence" value="ECO:0007669"/>
    <property type="project" value="InterPro"/>
</dbReference>
<dbReference type="AlphaFoldDB" id="A0A381QTX0"/>
<dbReference type="GO" id="GO:0005524">
    <property type="term" value="F:ATP binding"/>
    <property type="evidence" value="ECO:0007669"/>
    <property type="project" value="InterPro"/>
</dbReference>
<evidence type="ECO:0000256" key="2">
    <source>
        <dbReference type="ARBA" id="ARBA00022763"/>
    </source>
</evidence>
<dbReference type="GO" id="GO:0032300">
    <property type="term" value="C:mismatch repair complex"/>
    <property type="evidence" value="ECO:0007669"/>
    <property type="project" value="InterPro"/>
</dbReference>
<evidence type="ECO:0000256" key="1">
    <source>
        <dbReference type="ARBA" id="ARBA00006082"/>
    </source>
</evidence>
<dbReference type="CDD" id="cd00782">
    <property type="entry name" value="MutL_Trans"/>
    <property type="match status" value="1"/>
</dbReference>
<dbReference type="InterPro" id="IPR037198">
    <property type="entry name" value="MutL_C_sf"/>
</dbReference>
<dbReference type="Gene3D" id="3.30.1370.100">
    <property type="entry name" value="MutL, C-terminal domain, regulatory subdomain"/>
    <property type="match status" value="1"/>
</dbReference>
<evidence type="ECO:0000259" key="5">
    <source>
        <dbReference type="SMART" id="SM01340"/>
    </source>
</evidence>
<dbReference type="InterPro" id="IPR036890">
    <property type="entry name" value="HATPase_C_sf"/>
</dbReference>
<dbReference type="GO" id="GO:0016887">
    <property type="term" value="F:ATP hydrolysis activity"/>
    <property type="evidence" value="ECO:0007669"/>
    <property type="project" value="InterPro"/>
</dbReference>
<dbReference type="SUPFAM" id="SSF55874">
    <property type="entry name" value="ATPase domain of HSP90 chaperone/DNA topoisomerase II/histidine kinase"/>
    <property type="match status" value="1"/>
</dbReference>
<dbReference type="GO" id="GO:0140664">
    <property type="term" value="F:ATP-dependent DNA damage sensor activity"/>
    <property type="evidence" value="ECO:0007669"/>
    <property type="project" value="InterPro"/>
</dbReference>
<dbReference type="Gene3D" id="3.30.565.10">
    <property type="entry name" value="Histidine kinase-like ATPase, C-terminal domain"/>
    <property type="match status" value="1"/>
</dbReference>
<dbReference type="EMBL" id="UINC01001505">
    <property type="protein sequence ID" value="SUZ82384.1"/>
    <property type="molecule type" value="Genomic_DNA"/>
</dbReference>
<organism evidence="6">
    <name type="scientific">marine metagenome</name>
    <dbReference type="NCBI Taxonomy" id="408172"/>
    <lineage>
        <taxon>unclassified sequences</taxon>
        <taxon>metagenomes</taxon>
        <taxon>ecological metagenomes</taxon>
    </lineage>
</organism>
<name>A0A381QTX0_9ZZZZ</name>
<dbReference type="GO" id="GO:0006298">
    <property type="term" value="P:mismatch repair"/>
    <property type="evidence" value="ECO:0007669"/>
    <property type="project" value="InterPro"/>
</dbReference>
<dbReference type="PANTHER" id="PTHR10073">
    <property type="entry name" value="DNA MISMATCH REPAIR PROTEIN MLH, PMS, MUTL"/>
    <property type="match status" value="1"/>
</dbReference>
<evidence type="ECO:0000259" key="4">
    <source>
        <dbReference type="SMART" id="SM00853"/>
    </source>
</evidence>
<evidence type="ECO:0000313" key="6">
    <source>
        <dbReference type="EMBL" id="SUZ82384.1"/>
    </source>
</evidence>
<dbReference type="HAMAP" id="MF_00149">
    <property type="entry name" value="DNA_mis_repair"/>
    <property type="match status" value="1"/>
</dbReference>
<dbReference type="Gene3D" id="3.30.1540.20">
    <property type="entry name" value="MutL, C-terminal domain, dimerisation subdomain"/>
    <property type="match status" value="1"/>
</dbReference>
<dbReference type="Pfam" id="PF01119">
    <property type="entry name" value="DNA_mis_repair"/>
    <property type="match status" value="1"/>
</dbReference>
<dbReference type="SMART" id="SM01340">
    <property type="entry name" value="DNA_mis_repair"/>
    <property type="match status" value="1"/>
</dbReference>
<dbReference type="NCBIfam" id="TIGR00585">
    <property type="entry name" value="mutl"/>
    <property type="match status" value="1"/>
</dbReference>
<keyword evidence="3" id="KW-0234">DNA repair</keyword>
<dbReference type="SMART" id="SM00853">
    <property type="entry name" value="MutL_C"/>
    <property type="match status" value="1"/>
</dbReference>
<dbReference type="InterPro" id="IPR038973">
    <property type="entry name" value="MutL/Mlh/Pms-like"/>
</dbReference>
<gene>
    <name evidence="6" type="ORF">METZ01_LOCUS35238</name>
</gene>
<dbReference type="InterPro" id="IPR042121">
    <property type="entry name" value="MutL_C_regsub"/>
</dbReference>
<dbReference type="InterPro" id="IPR014790">
    <property type="entry name" value="MutL_C"/>
</dbReference>
<dbReference type="Pfam" id="PF08676">
    <property type="entry name" value="MutL_C"/>
    <property type="match status" value="1"/>
</dbReference>
<comment type="similarity">
    <text evidence="1">Belongs to the DNA mismatch repair MutL/HexB family.</text>
</comment>
<feature type="domain" description="DNA mismatch repair protein S5" evidence="5">
    <location>
        <begin position="209"/>
        <end position="327"/>
    </location>
</feature>
<protein>
    <recommendedName>
        <fullName evidence="7">DNA mismatch repair protein S5 domain-containing protein</fullName>
    </recommendedName>
</protein>
<dbReference type="PANTHER" id="PTHR10073:SF12">
    <property type="entry name" value="DNA MISMATCH REPAIR PROTEIN MLH1"/>
    <property type="match status" value="1"/>
</dbReference>
<dbReference type="InterPro" id="IPR002099">
    <property type="entry name" value="MutL/Mlh/PMS"/>
</dbReference>
<dbReference type="InterPro" id="IPR020667">
    <property type="entry name" value="DNA_mismatch_repair_MutL"/>
</dbReference>
<evidence type="ECO:0000256" key="3">
    <source>
        <dbReference type="ARBA" id="ARBA00023204"/>
    </source>
</evidence>
<dbReference type="InterPro" id="IPR014721">
    <property type="entry name" value="Ribsml_uS5_D2-typ_fold_subgr"/>
</dbReference>
<keyword evidence="2" id="KW-0227">DNA damage</keyword>
<evidence type="ECO:0008006" key="7">
    <source>
        <dbReference type="Google" id="ProtNLM"/>
    </source>
</evidence>
<dbReference type="SUPFAM" id="SSF118116">
    <property type="entry name" value="DNA mismatch repair protein MutL"/>
    <property type="match status" value="1"/>
</dbReference>
<dbReference type="PROSITE" id="PS00058">
    <property type="entry name" value="DNA_MISMATCH_REPAIR_1"/>
    <property type="match status" value="1"/>
</dbReference>
<dbReference type="Gene3D" id="3.30.230.10">
    <property type="match status" value="1"/>
</dbReference>
<dbReference type="InterPro" id="IPR013507">
    <property type="entry name" value="DNA_mismatch_S5_2-like"/>
</dbReference>
<dbReference type="SUPFAM" id="SSF54211">
    <property type="entry name" value="Ribosomal protein S5 domain 2-like"/>
    <property type="match status" value="1"/>
</dbReference>
<feature type="domain" description="MutL C-terminal dimerisation" evidence="4">
    <location>
        <begin position="404"/>
        <end position="545"/>
    </location>
</feature>
<accession>A0A381QTX0</accession>
<dbReference type="InterPro" id="IPR042120">
    <property type="entry name" value="MutL_C_dimsub"/>
</dbReference>
<dbReference type="CDD" id="cd16926">
    <property type="entry name" value="HATPase_MutL-MLH-PMS-like"/>
    <property type="match status" value="1"/>
</dbReference>
<proteinExistence type="inferred from homology"/>
<sequence length="588" mass="67513">MPDIIKILPSEVLNKIAAGEVVQRPASVVKELMENSIDAKSTKIKLIVRDSGKTLIQVVDNGEGMSKNDMKMSFMKHATSKITKIEDIFSITSMGFRGEALASISSISNIEMISKKKDADKTNIISLEGDKVTLEKTVFSEQGTSIKVRNLFYNVPARRNFLKSDFVELRHIIDSFNRIALSYPDIEFNLIHNDEELFYLKKSNLRKRISSIFGRKIDENLIPLNEKTSLVKITGFTLKPQFSKKSKNNQFLFVNNRYIKSQFLNHSINNAYEGLLREGFYPGYFIFLEINPNKIDVNVHPNKTEIKFEDEQNLYSIINSSIKHSLGVYQITPVLDFDKKPSMDIPYDYHKNRLKEPSIEVDSSFNPFLEEKNNENWEELQSKIENDIFDKKNIDINQEIDFPKIFQIFNKYIITTTGSSVIILDQSLAHQRILYEQFLKSSVDDGAKSQKLVFPIEIELTKKQEIILSEIKDVVDSMGFKFSVKNKIVNINAVPPIISDKPIEEIFEDLLNKNDSYNIKESFSLADLIAKKLSKSLSVKTGKTLKLKEQQAIINQLFSCKEPKLSPFNKQIFVTLDKKDLDKNFFNG</sequence>